<comment type="caution">
    <text evidence="2">The sequence shown here is derived from an EMBL/GenBank/DDBJ whole genome shotgun (WGS) entry which is preliminary data.</text>
</comment>
<feature type="region of interest" description="Disordered" evidence="1">
    <location>
        <begin position="1"/>
        <end position="32"/>
    </location>
</feature>
<evidence type="ECO:0000313" key="2">
    <source>
        <dbReference type="EMBL" id="CAG5179528.1"/>
    </source>
</evidence>
<name>A0A8J2N351_9PLEO</name>
<dbReference type="GeneID" id="67021541"/>
<keyword evidence="3" id="KW-1185">Reference proteome</keyword>
<reference evidence="2" key="1">
    <citation type="submission" date="2021-05" db="EMBL/GenBank/DDBJ databases">
        <authorList>
            <person name="Stam R."/>
        </authorList>
    </citation>
    <scope>NUCLEOTIDE SEQUENCE</scope>
    <source>
        <strain evidence="2">CS162</strain>
    </source>
</reference>
<dbReference type="RefSeq" id="XP_043172899.1">
    <property type="nucleotide sequence ID" value="XM_043316964.1"/>
</dbReference>
<accession>A0A8J2N351</accession>
<sequence>MPPTNYFTPGVPRAREDQVAHGTDGAGSTDPHYGPYALSFQTNASAGCSDMYQPIPSASTLAAHVYPIAQSESGVKEQSRPNALLSSATATPILVQQPTPINDTRVVFPMAKHAGSPVASGFDGSETLHLRSKSSASIAAGFRPETPTKVISDQNQETVHAGQKRPISDVDAETSRIKKARNDSIEKAMQHYKDNKPAIDYWWMSQQKSPRAPWFERFTSWKANGSLVPEPRDANNQVNQFEAAD</sequence>
<feature type="compositionally biased region" description="Polar residues" evidence="1">
    <location>
        <begin position="234"/>
        <end position="245"/>
    </location>
</feature>
<protein>
    <submittedName>
        <fullName evidence="2">Uncharacterized protein</fullName>
    </submittedName>
</protein>
<dbReference type="AlphaFoldDB" id="A0A8J2N351"/>
<dbReference type="Proteomes" id="UP000676310">
    <property type="component" value="Unassembled WGS sequence"/>
</dbReference>
<feature type="region of interest" description="Disordered" evidence="1">
    <location>
        <begin position="225"/>
        <end position="245"/>
    </location>
</feature>
<evidence type="ECO:0000256" key="1">
    <source>
        <dbReference type="SAM" id="MobiDB-lite"/>
    </source>
</evidence>
<evidence type="ECO:0000313" key="3">
    <source>
        <dbReference type="Proteomes" id="UP000676310"/>
    </source>
</evidence>
<proteinExistence type="predicted"/>
<gene>
    <name evidence="2" type="ORF">ALTATR162_LOCUS9331</name>
</gene>
<dbReference type="EMBL" id="CAJRGZ010000023">
    <property type="protein sequence ID" value="CAG5179528.1"/>
    <property type="molecule type" value="Genomic_DNA"/>
</dbReference>
<organism evidence="2 3">
    <name type="scientific">Alternaria atra</name>
    <dbReference type="NCBI Taxonomy" id="119953"/>
    <lineage>
        <taxon>Eukaryota</taxon>
        <taxon>Fungi</taxon>
        <taxon>Dikarya</taxon>
        <taxon>Ascomycota</taxon>
        <taxon>Pezizomycotina</taxon>
        <taxon>Dothideomycetes</taxon>
        <taxon>Pleosporomycetidae</taxon>
        <taxon>Pleosporales</taxon>
        <taxon>Pleosporineae</taxon>
        <taxon>Pleosporaceae</taxon>
        <taxon>Alternaria</taxon>
        <taxon>Alternaria sect. Ulocladioides</taxon>
    </lineage>
</organism>